<feature type="transmembrane region" description="Helical" evidence="1">
    <location>
        <begin position="12"/>
        <end position="35"/>
    </location>
</feature>
<dbReference type="Gene3D" id="3.40.390.10">
    <property type="entry name" value="Collagenase (Catalytic Domain)"/>
    <property type="match status" value="1"/>
</dbReference>
<dbReference type="GO" id="GO:0004222">
    <property type="term" value="F:metalloendopeptidase activity"/>
    <property type="evidence" value="ECO:0007669"/>
    <property type="project" value="InterPro"/>
</dbReference>
<dbReference type="Pfam" id="PF05649">
    <property type="entry name" value="Peptidase_M13_N"/>
    <property type="match status" value="1"/>
</dbReference>
<feature type="non-terminal residue" evidence="3">
    <location>
        <position position="393"/>
    </location>
</feature>
<dbReference type="InterPro" id="IPR000718">
    <property type="entry name" value="Peptidase_M13"/>
</dbReference>
<evidence type="ECO:0000256" key="1">
    <source>
        <dbReference type="SAM" id="Phobius"/>
    </source>
</evidence>
<dbReference type="InterPro" id="IPR008753">
    <property type="entry name" value="Peptidase_M13_N"/>
</dbReference>
<keyword evidence="1" id="KW-1133">Transmembrane helix</keyword>
<reference evidence="3" key="1">
    <citation type="submission" date="2021-02" db="EMBL/GenBank/DDBJ databases">
        <authorList>
            <person name="Nowell W R."/>
        </authorList>
    </citation>
    <scope>NUCLEOTIDE SEQUENCE</scope>
</reference>
<comment type="caution">
    <text evidence="3">The sequence shown here is derived from an EMBL/GenBank/DDBJ whole genome shotgun (WGS) entry which is preliminary data.</text>
</comment>
<evidence type="ECO:0000259" key="2">
    <source>
        <dbReference type="Pfam" id="PF05649"/>
    </source>
</evidence>
<gene>
    <name evidence="3" type="ORF">SMN809_LOCUS38754</name>
</gene>
<dbReference type="Proteomes" id="UP000676336">
    <property type="component" value="Unassembled WGS sequence"/>
</dbReference>
<protein>
    <recommendedName>
        <fullName evidence="2">Peptidase M13 N-terminal domain-containing protein</fullName>
    </recommendedName>
</protein>
<dbReference type="PANTHER" id="PTHR11733">
    <property type="entry name" value="ZINC METALLOPROTEASE FAMILY M13 NEPRILYSIN-RELATED"/>
    <property type="match status" value="1"/>
</dbReference>
<feature type="domain" description="Peptidase M13 N-terminal" evidence="2">
    <location>
        <begin position="72"/>
        <end position="393"/>
    </location>
</feature>
<dbReference type="PROSITE" id="PS51885">
    <property type="entry name" value="NEPRILYSIN"/>
    <property type="match status" value="1"/>
</dbReference>
<dbReference type="GO" id="GO:0005886">
    <property type="term" value="C:plasma membrane"/>
    <property type="evidence" value="ECO:0007669"/>
    <property type="project" value="TreeGrafter"/>
</dbReference>
<organism evidence="3 4">
    <name type="scientific">Rotaria magnacalcarata</name>
    <dbReference type="NCBI Taxonomy" id="392030"/>
    <lineage>
        <taxon>Eukaryota</taxon>
        <taxon>Metazoa</taxon>
        <taxon>Spiralia</taxon>
        <taxon>Gnathifera</taxon>
        <taxon>Rotifera</taxon>
        <taxon>Eurotatoria</taxon>
        <taxon>Bdelloidea</taxon>
        <taxon>Philodinida</taxon>
        <taxon>Philodinidae</taxon>
        <taxon>Rotaria</taxon>
    </lineage>
</organism>
<dbReference type="Gene3D" id="1.10.1380.10">
    <property type="entry name" value="Neutral endopeptidase , domain2"/>
    <property type="match status" value="1"/>
</dbReference>
<proteinExistence type="predicted"/>
<name>A0A8S2Z0Y0_9BILA</name>
<dbReference type="AlphaFoldDB" id="A0A8S2Z0Y0"/>
<dbReference type="InterPro" id="IPR042089">
    <property type="entry name" value="Peptidase_M13_dom_2"/>
</dbReference>
<evidence type="ECO:0000313" key="4">
    <source>
        <dbReference type="Proteomes" id="UP000676336"/>
    </source>
</evidence>
<dbReference type="PANTHER" id="PTHR11733:SF208">
    <property type="entry name" value="PEPTIDASE M13 C-TERMINAL DOMAIN-CONTAINING PROTEIN"/>
    <property type="match status" value="1"/>
</dbReference>
<keyword evidence="1" id="KW-0812">Transmembrane</keyword>
<dbReference type="GO" id="GO:0016485">
    <property type="term" value="P:protein processing"/>
    <property type="evidence" value="ECO:0007669"/>
    <property type="project" value="TreeGrafter"/>
</dbReference>
<dbReference type="EMBL" id="CAJOBI010102092">
    <property type="protein sequence ID" value="CAF4592704.1"/>
    <property type="molecule type" value="Genomic_DNA"/>
</dbReference>
<feature type="non-terminal residue" evidence="3">
    <location>
        <position position="1"/>
    </location>
</feature>
<keyword evidence="1" id="KW-0472">Membrane</keyword>
<dbReference type="InterPro" id="IPR024079">
    <property type="entry name" value="MetalloPept_cat_dom_sf"/>
</dbReference>
<accession>A0A8S2Z0Y0</accession>
<sequence length="393" mass="45001">DDQQVRSCSKRPFILVGILFSVSIIPTIVLAILYANEKNAKPTDALNDICLSPYCIKAANYLIDSIDQSVEPCEDFYQFSCGSWLKNTKIPNDDLLSTASTNNTTEPQFLTNARTLYRSCIDEMKIETDGVDAILSLIDKNFDGWPILQGSSWNSSAFNLTNLLLKLQQYSYNIIYLIGSFTDEKNSSATSIYMGQASLGLLQRQYYENETNITIAYRQFISNLARTLTNDTSMIDQDVKEIFDFDKNISKYHWTVAEQRARNNETVQTTVGNMSRILNTTFDFKNYLYRAYQFGNVTLNDMDTVSLHEIDFFKQVSALIDKTSPRILQNYILWYFMMDQAALMPKNIRAIKEKFERTIRGTSAEQPRTTECSSLVNTAMGFAVSKLYIKKYF</sequence>
<dbReference type="SUPFAM" id="SSF55486">
    <property type="entry name" value="Metalloproteases ('zincins'), catalytic domain"/>
    <property type="match status" value="1"/>
</dbReference>
<evidence type="ECO:0000313" key="3">
    <source>
        <dbReference type="EMBL" id="CAF4592704.1"/>
    </source>
</evidence>